<dbReference type="InterPro" id="IPR021280">
    <property type="entry name" value="TMEM260-like"/>
</dbReference>
<evidence type="ECO:0000256" key="7">
    <source>
        <dbReference type="ARBA" id="ARBA00023136"/>
    </source>
</evidence>
<dbReference type="OrthoDB" id="1232225at2"/>
<dbReference type="EMBL" id="FOVD01000005">
    <property type="protein sequence ID" value="SFN58690.1"/>
    <property type="molecule type" value="Genomic_DNA"/>
</dbReference>
<keyword evidence="3" id="KW-0328">Glycosyltransferase</keyword>
<dbReference type="RefSeq" id="WP_090025634.1">
    <property type="nucleotide sequence ID" value="NZ_FOVD01000005.1"/>
</dbReference>
<evidence type="ECO:0008006" key="11">
    <source>
        <dbReference type="Google" id="ProtNLM"/>
    </source>
</evidence>
<name>A0A1I5A8P7_CHROL</name>
<dbReference type="Proteomes" id="UP000198769">
    <property type="component" value="Unassembled WGS sequence"/>
</dbReference>
<dbReference type="Pfam" id="PF11028">
    <property type="entry name" value="TMEM260-like"/>
    <property type="match status" value="1"/>
</dbReference>
<accession>A0A1I5A8P7</accession>
<feature type="transmembrane region" description="Helical" evidence="8">
    <location>
        <begin position="302"/>
        <end position="319"/>
    </location>
</feature>
<evidence type="ECO:0000256" key="8">
    <source>
        <dbReference type="SAM" id="Phobius"/>
    </source>
</evidence>
<feature type="transmembrane region" description="Helical" evidence="8">
    <location>
        <begin position="76"/>
        <end position="95"/>
    </location>
</feature>
<evidence type="ECO:0000256" key="2">
    <source>
        <dbReference type="ARBA" id="ARBA00022475"/>
    </source>
</evidence>
<keyword evidence="2" id="KW-1003">Cell membrane</keyword>
<protein>
    <recommendedName>
        <fullName evidence="11">DUF2723 domain-containing protein</fullName>
    </recommendedName>
</protein>
<evidence type="ECO:0000256" key="6">
    <source>
        <dbReference type="ARBA" id="ARBA00022989"/>
    </source>
</evidence>
<keyword evidence="7 8" id="KW-0472">Membrane</keyword>
<evidence type="ECO:0000256" key="4">
    <source>
        <dbReference type="ARBA" id="ARBA00022679"/>
    </source>
</evidence>
<dbReference type="PANTHER" id="PTHR33908:SF11">
    <property type="entry name" value="MEMBRANE PROTEIN"/>
    <property type="match status" value="1"/>
</dbReference>
<organism evidence="9 10">
    <name type="scientific">Chryseobacterium oleae</name>
    <dbReference type="NCBI Taxonomy" id="491207"/>
    <lineage>
        <taxon>Bacteria</taxon>
        <taxon>Pseudomonadati</taxon>
        <taxon>Bacteroidota</taxon>
        <taxon>Flavobacteriia</taxon>
        <taxon>Flavobacteriales</taxon>
        <taxon>Weeksellaceae</taxon>
        <taxon>Chryseobacterium group</taxon>
        <taxon>Chryseobacterium</taxon>
    </lineage>
</organism>
<keyword evidence="10" id="KW-1185">Reference proteome</keyword>
<reference evidence="10" key="1">
    <citation type="submission" date="2016-10" db="EMBL/GenBank/DDBJ databases">
        <authorList>
            <person name="Varghese N."/>
            <person name="Submissions S."/>
        </authorList>
    </citation>
    <scope>NUCLEOTIDE SEQUENCE [LARGE SCALE GENOMIC DNA]</scope>
    <source>
        <strain evidence="10">DSM 25575</strain>
    </source>
</reference>
<sequence>MPKLKTLYAVSIFFIFTAIYYAGSFTKIPFADCVGFVLDAEKGTFITTATATSHFLYINTVILIKNIFGLNGIEASRLLIVLSGAATVSVIYLTVKSITETEWASVAAAFVFGFSFSFWRNAEIVEVYTYNTLWVSLFFFAVIKTFTEHKKKYIVWAGIFLGISLWVHIQNILLIPAFFVFLFYFKSEKKYAYSSLLIFGLLFTSLFVLNMSQGLPFKSPYSSDQGNWVEESFRKTFMQYVKDFFQSFVYLIYNFNIFTFFGAMGAVFLYSSNRKMFFVFLAGSLCVYGFSTFYAVSDNYVFFLPFNVIFALSVGYGLAHPKYTAIKKLSWVCLFIPLGYFIAYKAVIQTEKGTTFHTFKKYKGGLNYYMLPWMNNNEGILEFTIDKKTAPEPINWMTVSAVEYIKLLKSKGYTEEEIKKL</sequence>
<dbReference type="GO" id="GO:0016763">
    <property type="term" value="F:pentosyltransferase activity"/>
    <property type="evidence" value="ECO:0007669"/>
    <property type="project" value="TreeGrafter"/>
</dbReference>
<feature type="transmembrane region" description="Helical" evidence="8">
    <location>
        <begin position="43"/>
        <end position="64"/>
    </location>
</feature>
<evidence type="ECO:0000256" key="5">
    <source>
        <dbReference type="ARBA" id="ARBA00022692"/>
    </source>
</evidence>
<dbReference type="PANTHER" id="PTHR33908">
    <property type="entry name" value="MANNOSYLTRANSFERASE YKCB-RELATED"/>
    <property type="match status" value="1"/>
</dbReference>
<evidence type="ECO:0000256" key="3">
    <source>
        <dbReference type="ARBA" id="ARBA00022676"/>
    </source>
</evidence>
<proteinExistence type="predicted"/>
<dbReference type="AlphaFoldDB" id="A0A1I5A8P7"/>
<gene>
    <name evidence="9" type="ORF">SAMN05421594_3409</name>
</gene>
<feature type="transmembrane region" description="Helical" evidence="8">
    <location>
        <begin position="191"/>
        <end position="209"/>
    </location>
</feature>
<feature type="transmembrane region" description="Helical" evidence="8">
    <location>
        <begin position="331"/>
        <end position="348"/>
    </location>
</feature>
<evidence type="ECO:0000256" key="1">
    <source>
        <dbReference type="ARBA" id="ARBA00004651"/>
    </source>
</evidence>
<keyword evidence="6 8" id="KW-1133">Transmembrane helix</keyword>
<feature type="transmembrane region" description="Helical" evidence="8">
    <location>
        <begin position="7"/>
        <end position="23"/>
    </location>
</feature>
<feature type="transmembrane region" description="Helical" evidence="8">
    <location>
        <begin position="277"/>
        <end position="296"/>
    </location>
</feature>
<feature type="transmembrane region" description="Helical" evidence="8">
    <location>
        <begin position="248"/>
        <end position="270"/>
    </location>
</feature>
<dbReference type="InterPro" id="IPR050297">
    <property type="entry name" value="LipidA_mod_glycosyltrf_83"/>
</dbReference>
<dbReference type="GO" id="GO:0009103">
    <property type="term" value="P:lipopolysaccharide biosynthetic process"/>
    <property type="evidence" value="ECO:0007669"/>
    <property type="project" value="UniProtKB-ARBA"/>
</dbReference>
<comment type="subcellular location">
    <subcellularLocation>
        <location evidence="1">Cell membrane</location>
        <topology evidence="1">Multi-pass membrane protein</topology>
    </subcellularLocation>
</comment>
<evidence type="ECO:0000313" key="10">
    <source>
        <dbReference type="Proteomes" id="UP000198769"/>
    </source>
</evidence>
<feature type="transmembrane region" description="Helical" evidence="8">
    <location>
        <begin position="101"/>
        <end position="119"/>
    </location>
</feature>
<keyword evidence="4" id="KW-0808">Transferase</keyword>
<keyword evidence="5 8" id="KW-0812">Transmembrane</keyword>
<dbReference type="GO" id="GO:0005886">
    <property type="term" value="C:plasma membrane"/>
    <property type="evidence" value="ECO:0007669"/>
    <property type="project" value="UniProtKB-SubCell"/>
</dbReference>
<feature type="transmembrane region" description="Helical" evidence="8">
    <location>
        <begin position="153"/>
        <end position="184"/>
    </location>
</feature>
<feature type="transmembrane region" description="Helical" evidence="8">
    <location>
        <begin position="128"/>
        <end position="147"/>
    </location>
</feature>
<evidence type="ECO:0000313" key="9">
    <source>
        <dbReference type="EMBL" id="SFN58690.1"/>
    </source>
</evidence>